<dbReference type="AlphaFoldDB" id="A0A7Y9WDI8"/>
<dbReference type="Proteomes" id="UP000572540">
    <property type="component" value="Unassembled WGS sequence"/>
</dbReference>
<gene>
    <name evidence="1" type="ORF">GGD41_006092</name>
</gene>
<dbReference type="RefSeq" id="WP_179706184.1">
    <property type="nucleotide sequence ID" value="NZ_JACCAU010000001.1"/>
</dbReference>
<evidence type="ECO:0000313" key="1">
    <source>
        <dbReference type="EMBL" id="NYH18864.1"/>
    </source>
</evidence>
<reference evidence="1 2" key="1">
    <citation type="submission" date="2020-07" db="EMBL/GenBank/DDBJ databases">
        <title>Exploring microbial biodiversity for novel pathways involved in the catabolism of aromatic compounds derived from lignin.</title>
        <authorList>
            <person name="Elkins J."/>
        </authorList>
    </citation>
    <scope>NUCLEOTIDE SEQUENCE [LARGE SCALE GENOMIC DNA]</scope>
    <source>
        <strain evidence="1 2">H2C3B</strain>
    </source>
</reference>
<accession>A0A7Y9WDI8</accession>
<protein>
    <recommendedName>
        <fullName evidence="3">DUF4238 domain-containing protein</fullName>
    </recommendedName>
</protein>
<dbReference type="EMBL" id="JACCAU010000001">
    <property type="protein sequence ID" value="NYH18864.1"/>
    <property type="molecule type" value="Genomic_DNA"/>
</dbReference>
<sequence length="257" mass="29152">MEFKKHVPEPVQPGNPHKLVRKQHVFPHASIKRFYGSNGTVAVAFTHENRIVHRLHGNHDLFCANRVWDQRAESGYMAQIEREFQFLAGRILQNDRTWWALGHTVIGAFYALWHQRAHYAANPVPPAELKAVSPGSGLTIDEKERLESHHALYVDEACRIPSRQMTGMRIQRAIDSTLHQLRDVRWFICHAAAGTGEFLVPDRPSTLHIPLSPTVTLLGNMELPYADAATIRLLNLTSIAGSRRFAFARDLATCFPR</sequence>
<evidence type="ECO:0000313" key="2">
    <source>
        <dbReference type="Proteomes" id="UP000572540"/>
    </source>
</evidence>
<comment type="caution">
    <text evidence="1">The sequence shown here is derived from an EMBL/GenBank/DDBJ whole genome shotgun (WGS) entry which is preliminary data.</text>
</comment>
<evidence type="ECO:0008006" key="3">
    <source>
        <dbReference type="Google" id="ProtNLM"/>
    </source>
</evidence>
<organism evidence="1 2">
    <name type="scientific">Paraburkholderia bryophila</name>
    <dbReference type="NCBI Taxonomy" id="420952"/>
    <lineage>
        <taxon>Bacteria</taxon>
        <taxon>Pseudomonadati</taxon>
        <taxon>Pseudomonadota</taxon>
        <taxon>Betaproteobacteria</taxon>
        <taxon>Burkholderiales</taxon>
        <taxon>Burkholderiaceae</taxon>
        <taxon>Paraburkholderia</taxon>
    </lineage>
</organism>
<name>A0A7Y9WDI8_9BURK</name>
<proteinExistence type="predicted"/>